<proteinExistence type="predicted"/>
<dbReference type="GO" id="GO:0003697">
    <property type="term" value="F:single-stranded DNA binding"/>
    <property type="evidence" value="ECO:0007669"/>
    <property type="project" value="InterPro"/>
</dbReference>
<evidence type="ECO:0000256" key="2">
    <source>
        <dbReference type="PROSITE-ProRule" id="PRU00252"/>
    </source>
</evidence>
<dbReference type="SUPFAM" id="SSF50249">
    <property type="entry name" value="Nucleic acid-binding proteins"/>
    <property type="match status" value="1"/>
</dbReference>
<evidence type="ECO:0000313" key="5">
    <source>
        <dbReference type="Proteomes" id="UP000238634"/>
    </source>
</evidence>
<feature type="compositionally biased region" description="Low complexity" evidence="3">
    <location>
        <begin position="127"/>
        <end position="148"/>
    </location>
</feature>
<evidence type="ECO:0000256" key="1">
    <source>
        <dbReference type="ARBA" id="ARBA00023125"/>
    </source>
</evidence>
<keyword evidence="5" id="KW-1185">Reference proteome</keyword>
<dbReference type="AlphaFoldDB" id="A0A2T1DKW8"/>
<reference evidence="4 5" key="1">
    <citation type="submission" date="2018-02" db="EMBL/GenBank/DDBJ databases">
        <authorList>
            <person name="Cohen D.B."/>
            <person name="Kent A.D."/>
        </authorList>
    </citation>
    <scope>NUCLEOTIDE SEQUENCE [LARGE SCALE GENOMIC DNA]</scope>
    <source>
        <strain evidence="4 5">ULC007</strain>
    </source>
</reference>
<organism evidence="4 5">
    <name type="scientific">Phormidesmis priestleyi ULC007</name>
    <dbReference type="NCBI Taxonomy" id="1920490"/>
    <lineage>
        <taxon>Bacteria</taxon>
        <taxon>Bacillati</taxon>
        <taxon>Cyanobacteriota</taxon>
        <taxon>Cyanophyceae</taxon>
        <taxon>Leptolyngbyales</taxon>
        <taxon>Leptolyngbyaceae</taxon>
        <taxon>Phormidesmis</taxon>
    </lineage>
</organism>
<dbReference type="Pfam" id="PF00436">
    <property type="entry name" value="SSB"/>
    <property type="match status" value="1"/>
</dbReference>
<evidence type="ECO:0000256" key="3">
    <source>
        <dbReference type="SAM" id="MobiDB-lite"/>
    </source>
</evidence>
<reference evidence="4 5" key="2">
    <citation type="submission" date="2018-03" db="EMBL/GenBank/DDBJ databases">
        <title>The ancient ancestry and fast evolution of plastids.</title>
        <authorList>
            <person name="Moore K.R."/>
            <person name="Magnabosco C."/>
            <person name="Momper L."/>
            <person name="Gold D.A."/>
            <person name="Bosak T."/>
            <person name="Fournier G.P."/>
        </authorList>
    </citation>
    <scope>NUCLEOTIDE SEQUENCE [LARGE SCALE GENOMIC DNA]</scope>
    <source>
        <strain evidence="4 5">ULC007</strain>
    </source>
</reference>
<gene>
    <name evidence="4" type="ORF">C7B65_04145</name>
</gene>
<evidence type="ECO:0000313" key="4">
    <source>
        <dbReference type="EMBL" id="PSB21139.1"/>
    </source>
</evidence>
<dbReference type="RefSeq" id="WP_106253910.1">
    <property type="nucleotide sequence ID" value="NZ_PVWG01000003.1"/>
</dbReference>
<dbReference type="InterPro" id="IPR000424">
    <property type="entry name" value="Primosome_PriB/ssb"/>
</dbReference>
<dbReference type="Proteomes" id="UP000238634">
    <property type="component" value="Unassembled WGS sequence"/>
</dbReference>
<dbReference type="CDD" id="cd04496">
    <property type="entry name" value="SSB_OBF"/>
    <property type="match status" value="1"/>
</dbReference>
<dbReference type="PROSITE" id="PS50935">
    <property type="entry name" value="SSB"/>
    <property type="match status" value="1"/>
</dbReference>
<dbReference type="Gene3D" id="2.40.50.140">
    <property type="entry name" value="Nucleic acid-binding proteins"/>
    <property type="match status" value="1"/>
</dbReference>
<name>A0A2T1DKW8_9CYAN</name>
<dbReference type="InterPro" id="IPR012340">
    <property type="entry name" value="NA-bd_OB-fold"/>
</dbReference>
<keyword evidence="1 2" id="KW-0238">DNA-binding</keyword>
<comment type="caution">
    <text evidence="4">The sequence shown here is derived from an EMBL/GenBank/DDBJ whole genome shotgun (WGS) entry which is preliminary data.</text>
</comment>
<dbReference type="EMBL" id="PVWG01000003">
    <property type="protein sequence ID" value="PSB21139.1"/>
    <property type="molecule type" value="Genomic_DNA"/>
</dbReference>
<accession>A0A2T1DKW8</accession>
<protein>
    <submittedName>
        <fullName evidence="4">Single-stranded DNA-binding protein</fullName>
    </submittedName>
</protein>
<feature type="region of interest" description="Disordered" evidence="3">
    <location>
        <begin position="127"/>
        <end position="159"/>
    </location>
</feature>
<sequence length="159" mass="17050">MNNCILMAEIIQEPQLRFTPDNQTPIAEMRVQFAGLRPEEPPVTLKVVGWGNLAQDIQANYHVGDRVILDGRLTMNTVERPEGFKEKTAEMTVQKIYALNGAEITSSAIASSAGTVAQPAAVATTQTAKPAATPKAKTVTKAPAAPAPIDQPELDDIPF</sequence>